<evidence type="ECO:0000256" key="9">
    <source>
        <dbReference type="ARBA" id="ARBA00022777"/>
    </source>
</evidence>
<keyword evidence="10" id="KW-0067">ATP-binding</keyword>
<dbReference type="InterPro" id="IPR003660">
    <property type="entry name" value="HAMP_dom"/>
</dbReference>
<evidence type="ECO:0000256" key="10">
    <source>
        <dbReference type="ARBA" id="ARBA00022840"/>
    </source>
</evidence>
<dbReference type="SUPFAM" id="SSF47384">
    <property type="entry name" value="Homodimeric domain of signal transducing histidine kinase"/>
    <property type="match status" value="1"/>
</dbReference>
<keyword evidence="6" id="KW-0808">Transferase</keyword>
<keyword evidence="5" id="KW-0597">Phosphoprotein</keyword>
<dbReference type="GO" id="GO:0000155">
    <property type="term" value="F:phosphorelay sensor kinase activity"/>
    <property type="evidence" value="ECO:0007669"/>
    <property type="project" value="InterPro"/>
</dbReference>
<dbReference type="EMBL" id="CP128400">
    <property type="protein sequence ID" value="WJW69895.1"/>
    <property type="molecule type" value="Genomic_DNA"/>
</dbReference>
<proteinExistence type="predicted"/>
<dbReference type="PRINTS" id="PR00344">
    <property type="entry name" value="BCTRLSENSOR"/>
</dbReference>
<dbReference type="SMART" id="SM00304">
    <property type="entry name" value="HAMP"/>
    <property type="match status" value="1"/>
</dbReference>
<keyword evidence="9 18" id="KW-0418">Kinase</keyword>
<dbReference type="RefSeq" id="WP_341471767.1">
    <property type="nucleotide sequence ID" value="NZ_CP128400.1"/>
</dbReference>
<evidence type="ECO:0000256" key="11">
    <source>
        <dbReference type="ARBA" id="ARBA00022989"/>
    </source>
</evidence>
<dbReference type="Gene3D" id="6.10.340.10">
    <property type="match status" value="1"/>
</dbReference>
<dbReference type="Pfam" id="PF02518">
    <property type="entry name" value="HATPase_c"/>
    <property type="match status" value="1"/>
</dbReference>
<comment type="subcellular location">
    <subcellularLocation>
        <location evidence="2">Cell membrane</location>
        <topology evidence="2">Multi-pass membrane protein</topology>
    </subcellularLocation>
</comment>
<reference evidence="18" key="2">
    <citation type="journal article" date="2024" name="Nature">
        <title>Anoxygenic phototroph of the Chloroflexota uses a type I reaction centre.</title>
        <authorList>
            <person name="Tsuji J.M."/>
            <person name="Shaw N.A."/>
            <person name="Nagashima S."/>
            <person name="Venkiteswaran J.J."/>
            <person name="Schiff S.L."/>
            <person name="Watanabe T."/>
            <person name="Fukui M."/>
            <person name="Hanada S."/>
            <person name="Tank M."/>
            <person name="Neufeld J.D."/>
        </authorList>
    </citation>
    <scope>NUCLEOTIDE SEQUENCE</scope>
    <source>
        <strain evidence="18">L227-S17</strain>
    </source>
</reference>
<dbReference type="Proteomes" id="UP000521676">
    <property type="component" value="Unassembled WGS sequence"/>
</dbReference>
<dbReference type="InterPro" id="IPR004358">
    <property type="entry name" value="Sig_transdc_His_kin-like_C"/>
</dbReference>
<accession>A0A8T7M766</accession>
<keyword evidence="4" id="KW-1003">Cell membrane</keyword>
<evidence type="ECO:0000313" key="20">
    <source>
        <dbReference type="Proteomes" id="UP001431572"/>
    </source>
</evidence>
<dbReference type="FunFam" id="1.10.287.130:FF:000001">
    <property type="entry name" value="Two-component sensor histidine kinase"/>
    <property type="match status" value="1"/>
</dbReference>
<dbReference type="SMART" id="SM00388">
    <property type="entry name" value="HisKA"/>
    <property type="match status" value="1"/>
</dbReference>
<dbReference type="Gene3D" id="3.30.565.10">
    <property type="entry name" value="Histidine kinase-like ATPase, C-terminal domain"/>
    <property type="match status" value="1"/>
</dbReference>
<dbReference type="Pfam" id="PF00672">
    <property type="entry name" value="HAMP"/>
    <property type="match status" value="1"/>
</dbReference>
<evidence type="ECO:0000256" key="6">
    <source>
        <dbReference type="ARBA" id="ARBA00022679"/>
    </source>
</evidence>
<dbReference type="Proteomes" id="UP001431572">
    <property type="component" value="Chromosome 2"/>
</dbReference>
<evidence type="ECO:0000256" key="3">
    <source>
        <dbReference type="ARBA" id="ARBA00012438"/>
    </source>
</evidence>
<name>A0A8T7M766_9CHLR</name>
<evidence type="ECO:0000259" key="16">
    <source>
        <dbReference type="PROSITE" id="PS50885"/>
    </source>
</evidence>
<dbReference type="PROSITE" id="PS50109">
    <property type="entry name" value="HIS_KIN"/>
    <property type="match status" value="1"/>
</dbReference>
<dbReference type="CDD" id="cd00082">
    <property type="entry name" value="HisKA"/>
    <property type="match status" value="1"/>
</dbReference>
<dbReference type="CDD" id="cd00075">
    <property type="entry name" value="HATPase"/>
    <property type="match status" value="1"/>
</dbReference>
<dbReference type="Pfam" id="PF00512">
    <property type="entry name" value="HisKA"/>
    <property type="match status" value="1"/>
</dbReference>
<dbReference type="EC" id="2.7.13.3" evidence="3"/>
<keyword evidence="20" id="KW-1185">Reference proteome</keyword>
<evidence type="ECO:0000256" key="2">
    <source>
        <dbReference type="ARBA" id="ARBA00004651"/>
    </source>
</evidence>
<dbReference type="SUPFAM" id="SSF55874">
    <property type="entry name" value="ATPase domain of HSP90 chaperone/DNA topoisomerase II/histidine kinase"/>
    <property type="match status" value="1"/>
</dbReference>
<dbReference type="SUPFAM" id="SSF158472">
    <property type="entry name" value="HAMP domain-like"/>
    <property type="match status" value="1"/>
</dbReference>
<dbReference type="InterPro" id="IPR003661">
    <property type="entry name" value="HisK_dim/P_dom"/>
</dbReference>
<dbReference type="PANTHER" id="PTHR45528">
    <property type="entry name" value="SENSOR HISTIDINE KINASE CPXA"/>
    <property type="match status" value="1"/>
</dbReference>
<dbReference type="InterPro" id="IPR045584">
    <property type="entry name" value="Pilin-like"/>
</dbReference>
<sequence>MRLRSSLIISFSAVVLLAVAIMGALILPLVQGYQEDRSWADRENDIRDAANQLENFRLRANQDATTNAFAPYICNTTKTKPCRQITPPTHEELDAAFQQMLGGKNIRVLMVETLTRQILYDTEGNPSRNIIGQQLPVIRPRQISPTPSSGNALAPTPVPDILVGKQPYLRDDFTSSQNEHFDLIYTRFESTQINLFGLLNARGDVRSVLIVSLVPVQPVPNVLQDLGPVLAISGLVALLVSFIVGLFIARTISRPLAKATVAAQAVAHGDYSYSVPPGGSYEIRKMAESFNQMSKEIEQYQRMQRELIGNVSHELKTPLTAIRGFSQAMLDGALRRPEDFAYSAEIINNETERMIRLVQSLLDLSRLESGQVKMAQEKLQLSEIIEESLSTFEQRALLQEVTLAKHLYPVLPMLGDYDRLRQVFNNLIDNALRYTPPGGSIVVSCRTAGQNLVATVSDTGQGISPKDLPHIFERFYQAEKSRSKEHGGLGLGLAISKEIIHAHHGRIEVSSASGSGTTFTIVFPIAPGFNEQTTKPLQFVARS</sequence>
<dbReference type="SMART" id="SM00387">
    <property type="entry name" value="HATPase_c"/>
    <property type="match status" value="1"/>
</dbReference>
<evidence type="ECO:0000256" key="7">
    <source>
        <dbReference type="ARBA" id="ARBA00022692"/>
    </source>
</evidence>
<keyword evidence="13 14" id="KW-0472">Membrane</keyword>
<dbReference type="PROSITE" id="PS50885">
    <property type="entry name" value="HAMP"/>
    <property type="match status" value="1"/>
</dbReference>
<feature type="transmembrane region" description="Helical" evidence="14">
    <location>
        <begin position="226"/>
        <end position="249"/>
    </location>
</feature>
<reference evidence="17 19" key="1">
    <citation type="submission" date="2020-06" db="EMBL/GenBank/DDBJ databases">
        <title>Anoxygenic phototrophic Chloroflexota member uses a Type I reaction center.</title>
        <authorList>
            <person name="Tsuji J.M."/>
            <person name="Shaw N.A."/>
            <person name="Nagashima S."/>
            <person name="Venkiteswaran J."/>
            <person name="Schiff S.L."/>
            <person name="Hanada S."/>
            <person name="Tank M."/>
            <person name="Neufeld J.D."/>
        </authorList>
    </citation>
    <scope>NUCLEOTIDE SEQUENCE [LARGE SCALE GENOMIC DNA]</scope>
    <source>
        <strain evidence="17">L227-S17</strain>
    </source>
</reference>
<evidence type="ECO:0000256" key="12">
    <source>
        <dbReference type="ARBA" id="ARBA00023012"/>
    </source>
</evidence>
<evidence type="ECO:0000259" key="15">
    <source>
        <dbReference type="PROSITE" id="PS50109"/>
    </source>
</evidence>
<keyword evidence="11 14" id="KW-1133">Transmembrane helix</keyword>
<evidence type="ECO:0000256" key="14">
    <source>
        <dbReference type="SAM" id="Phobius"/>
    </source>
</evidence>
<evidence type="ECO:0000313" key="19">
    <source>
        <dbReference type="Proteomes" id="UP000521676"/>
    </source>
</evidence>
<dbReference type="AlphaFoldDB" id="A0A8T7M766"/>
<evidence type="ECO:0000256" key="4">
    <source>
        <dbReference type="ARBA" id="ARBA00022475"/>
    </source>
</evidence>
<gene>
    <name evidence="17" type="ORF">HXX08_19215</name>
    <name evidence="18" type="ORF">OZ401_003525</name>
</gene>
<evidence type="ECO:0000313" key="17">
    <source>
        <dbReference type="EMBL" id="NWJ47990.1"/>
    </source>
</evidence>
<evidence type="ECO:0000256" key="8">
    <source>
        <dbReference type="ARBA" id="ARBA00022741"/>
    </source>
</evidence>
<keyword evidence="7 14" id="KW-0812">Transmembrane</keyword>
<keyword evidence="12" id="KW-0902">Two-component regulatory system</keyword>
<protein>
    <recommendedName>
        <fullName evidence="3">histidine kinase</fullName>
        <ecNumber evidence="3">2.7.13.3</ecNumber>
    </recommendedName>
</protein>
<evidence type="ECO:0000313" key="18">
    <source>
        <dbReference type="EMBL" id="WJW69895.1"/>
    </source>
</evidence>
<evidence type="ECO:0000256" key="5">
    <source>
        <dbReference type="ARBA" id="ARBA00022553"/>
    </source>
</evidence>
<comment type="catalytic activity">
    <reaction evidence="1">
        <text>ATP + protein L-histidine = ADP + protein N-phospho-L-histidine.</text>
        <dbReference type="EC" id="2.7.13.3"/>
    </reaction>
</comment>
<feature type="transmembrane region" description="Helical" evidence="14">
    <location>
        <begin position="7"/>
        <end position="30"/>
    </location>
</feature>
<dbReference type="FunFam" id="3.30.565.10:FF:000006">
    <property type="entry name" value="Sensor histidine kinase WalK"/>
    <property type="match status" value="1"/>
</dbReference>
<dbReference type="InterPro" id="IPR036890">
    <property type="entry name" value="HATPase_C_sf"/>
</dbReference>
<dbReference type="PANTHER" id="PTHR45528:SF1">
    <property type="entry name" value="SENSOR HISTIDINE KINASE CPXA"/>
    <property type="match status" value="1"/>
</dbReference>
<evidence type="ECO:0000256" key="13">
    <source>
        <dbReference type="ARBA" id="ARBA00023136"/>
    </source>
</evidence>
<dbReference type="InterPro" id="IPR036097">
    <property type="entry name" value="HisK_dim/P_sf"/>
</dbReference>
<dbReference type="InterPro" id="IPR005467">
    <property type="entry name" value="His_kinase_dom"/>
</dbReference>
<dbReference type="InterPro" id="IPR050398">
    <property type="entry name" value="HssS/ArlS-like"/>
</dbReference>
<dbReference type="EMBL" id="JACATZ010000003">
    <property type="protein sequence ID" value="NWJ47990.1"/>
    <property type="molecule type" value="Genomic_DNA"/>
</dbReference>
<dbReference type="CDD" id="cd06225">
    <property type="entry name" value="HAMP"/>
    <property type="match status" value="1"/>
</dbReference>
<dbReference type="InterPro" id="IPR003594">
    <property type="entry name" value="HATPase_dom"/>
</dbReference>
<keyword evidence="8" id="KW-0547">Nucleotide-binding</keyword>
<dbReference type="Gene3D" id="1.10.287.130">
    <property type="match status" value="1"/>
</dbReference>
<dbReference type="SUPFAM" id="SSF54523">
    <property type="entry name" value="Pili subunits"/>
    <property type="match status" value="1"/>
</dbReference>
<organism evidence="17 19">
    <name type="scientific">Candidatus Chlorohelix allophototropha</name>
    <dbReference type="NCBI Taxonomy" id="3003348"/>
    <lineage>
        <taxon>Bacteria</taxon>
        <taxon>Bacillati</taxon>
        <taxon>Chloroflexota</taxon>
        <taxon>Chloroflexia</taxon>
        <taxon>Candidatus Chloroheliales</taxon>
        <taxon>Candidatus Chloroheliaceae</taxon>
        <taxon>Candidatus Chlorohelix</taxon>
    </lineage>
</organism>
<feature type="domain" description="Histidine kinase" evidence="15">
    <location>
        <begin position="310"/>
        <end position="527"/>
    </location>
</feature>
<dbReference type="GO" id="GO:0005886">
    <property type="term" value="C:plasma membrane"/>
    <property type="evidence" value="ECO:0007669"/>
    <property type="project" value="UniProtKB-SubCell"/>
</dbReference>
<evidence type="ECO:0000256" key="1">
    <source>
        <dbReference type="ARBA" id="ARBA00000085"/>
    </source>
</evidence>
<dbReference type="GO" id="GO:0005524">
    <property type="term" value="F:ATP binding"/>
    <property type="evidence" value="ECO:0007669"/>
    <property type="project" value="UniProtKB-KW"/>
</dbReference>
<feature type="domain" description="HAMP" evidence="16">
    <location>
        <begin position="250"/>
        <end position="302"/>
    </location>
</feature>